<dbReference type="Pfam" id="PF02810">
    <property type="entry name" value="SEC-C"/>
    <property type="match status" value="1"/>
</dbReference>
<protein>
    <submittedName>
        <fullName evidence="1">Uncharacterized protein</fullName>
    </submittedName>
</protein>
<evidence type="ECO:0000313" key="2">
    <source>
        <dbReference type="Proteomes" id="UP000601990"/>
    </source>
</evidence>
<comment type="caution">
    <text evidence="1">The sequence shown here is derived from an EMBL/GenBank/DDBJ whole genome shotgun (WGS) entry which is preliminary data.</text>
</comment>
<evidence type="ECO:0000313" key="1">
    <source>
        <dbReference type="EMBL" id="NMF95124.1"/>
    </source>
</evidence>
<reference evidence="1" key="1">
    <citation type="submission" date="2019-12" db="EMBL/GenBank/DDBJ databases">
        <title>Comparative genomics gives insights into the taxonomy of the Azoarcus-Aromatoleum group and reveals separate origins of nif in the plant-associated Azoarcus and non-plant-associated Aromatoleum sub-groups.</title>
        <authorList>
            <person name="Lafos M."/>
            <person name="Maluk M."/>
            <person name="Batista M."/>
            <person name="Junghare M."/>
            <person name="Carmona M."/>
            <person name="Faoro H."/>
            <person name="Cruz L.M."/>
            <person name="Battistoni F."/>
            <person name="De Souza E."/>
            <person name="Pedrosa F."/>
            <person name="Chen W.-M."/>
            <person name="Poole P.S."/>
            <person name="Dixon R.A."/>
            <person name="James E.K."/>
        </authorList>
    </citation>
    <scope>NUCLEOTIDE SEQUENCE</scope>
    <source>
        <strain evidence="1">U120</strain>
    </source>
</reference>
<name>A0ABX1N764_9RHOO</name>
<dbReference type="Gene3D" id="3.10.450.50">
    <property type="match status" value="1"/>
</dbReference>
<dbReference type="Proteomes" id="UP000601990">
    <property type="component" value="Unassembled WGS sequence"/>
</dbReference>
<dbReference type="InterPro" id="IPR004027">
    <property type="entry name" value="SEC_C_motif"/>
</dbReference>
<accession>A0ABX1N764</accession>
<sequence>MSRRKSVKTACPRKVLGEGALPPQNSLCPCGSGKRYKHCHGKLE</sequence>
<proteinExistence type="predicted"/>
<organism evidence="1 2">
    <name type="scientific">Aromatoleum buckelii</name>
    <dbReference type="NCBI Taxonomy" id="200254"/>
    <lineage>
        <taxon>Bacteria</taxon>
        <taxon>Pseudomonadati</taxon>
        <taxon>Pseudomonadota</taxon>
        <taxon>Betaproteobacteria</taxon>
        <taxon>Rhodocyclales</taxon>
        <taxon>Rhodocyclaceae</taxon>
        <taxon>Aromatoleum</taxon>
    </lineage>
</organism>
<dbReference type="SUPFAM" id="SSF103642">
    <property type="entry name" value="Sec-C motif"/>
    <property type="match status" value="1"/>
</dbReference>
<keyword evidence="2" id="KW-1185">Reference proteome</keyword>
<dbReference type="RefSeq" id="WP_169200337.1">
    <property type="nucleotide sequence ID" value="NZ_WTVH02000001.1"/>
</dbReference>
<dbReference type="EMBL" id="WTVH01000048">
    <property type="protein sequence ID" value="NMF95124.1"/>
    <property type="molecule type" value="Genomic_DNA"/>
</dbReference>
<gene>
    <name evidence="1" type="ORF">GO608_17580</name>
</gene>